<reference evidence="4 5" key="1">
    <citation type="journal article" date="2012" name="J. Bacteriol.">
        <title>Draft Genome Sequence of Mesorhizobium alhagi CCNWXJ12-2T, a Novel Salt-Resistant Species Isolated from the Desert of Northwestern China.</title>
        <authorList>
            <person name="Zhou M."/>
            <person name="Chen W."/>
            <person name="Chen H."/>
            <person name="Wei G."/>
        </authorList>
    </citation>
    <scope>NUCLEOTIDE SEQUENCE [LARGE SCALE GENOMIC DNA]</scope>
    <source>
        <strain evidence="4 5">CCNWXJ12-2</strain>
    </source>
</reference>
<keyword evidence="2" id="KW-0175">Coiled coil</keyword>
<evidence type="ECO:0000256" key="1">
    <source>
        <dbReference type="HAMAP-Rule" id="MF_00797"/>
    </source>
</evidence>
<proteinExistence type="inferred from homology"/>
<accession>H0HNK1</accession>
<comment type="similarity">
    <text evidence="1">Belongs to the UPF0335 family.</text>
</comment>
<dbReference type="Pfam" id="PF10073">
    <property type="entry name" value="GapR_DNA-bd"/>
    <property type="match status" value="1"/>
</dbReference>
<organism evidence="4 5">
    <name type="scientific">Mesorhizobium alhagi CCNWXJ12-2</name>
    <dbReference type="NCBI Taxonomy" id="1107882"/>
    <lineage>
        <taxon>Bacteria</taxon>
        <taxon>Pseudomonadati</taxon>
        <taxon>Pseudomonadota</taxon>
        <taxon>Alphaproteobacteria</taxon>
        <taxon>Hyphomicrobiales</taxon>
        <taxon>Phyllobacteriaceae</taxon>
        <taxon>Allomesorhizobium</taxon>
    </lineage>
</organism>
<evidence type="ECO:0000313" key="5">
    <source>
        <dbReference type="Proteomes" id="UP000003250"/>
    </source>
</evidence>
<feature type="domain" description="GapR-like DNA-binding" evidence="3">
    <location>
        <begin position="56"/>
        <end position="127"/>
    </location>
</feature>
<evidence type="ECO:0000313" key="4">
    <source>
        <dbReference type="EMBL" id="EHK57654.1"/>
    </source>
</evidence>
<dbReference type="EMBL" id="AHAM01000058">
    <property type="protein sequence ID" value="EHK57654.1"/>
    <property type="molecule type" value="Genomic_DNA"/>
</dbReference>
<dbReference type="InterPro" id="IPR018753">
    <property type="entry name" value="GapR-like"/>
</dbReference>
<protein>
    <recommendedName>
        <fullName evidence="1">UPF0335 protein MAXJ12_08619</fullName>
    </recommendedName>
</protein>
<keyword evidence="5" id="KW-1185">Reference proteome</keyword>
<evidence type="ECO:0000259" key="3">
    <source>
        <dbReference type="Pfam" id="PF10073"/>
    </source>
</evidence>
<sequence>MSEPTIRIRSGGKDTGDIPMSTVKAALKVLNSDRDPNTTEMFTEKETGEETYQTVAAGQLRAFIERVERLEEEKATIAEDIREIFQELKGTGFDVKAVRTIIKLRKKDQAERQEEEAILDLYMAALGMA</sequence>
<name>H0HNK1_9HYPH</name>
<dbReference type="NCBIfam" id="NF010247">
    <property type="entry name" value="PRK13694.1"/>
    <property type="match status" value="1"/>
</dbReference>
<dbReference type="AlphaFoldDB" id="H0HNK1"/>
<dbReference type="HAMAP" id="MF_00797">
    <property type="entry name" value="UPF0335"/>
    <property type="match status" value="1"/>
</dbReference>
<dbReference type="PATRIC" id="fig|1107882.3.peg.1682"/>
<feature type="coiled-coil region" evidence="2">
    <location>
        <begin position="60"/>
        <end position="87"/>
    </location>
</feature>
<dbReference type="InterPro" id="IPR046367">
    <property type="entry name" value="GapR-like_DNA-bd"/>
</dbReference>
<dbReference type="GO" id="GO:0003677">
    <property type="term" value="F:DNA binding"/>
    <property type="evidence" value="ECO:0007669"/>
    <property type="project" value="InterPro"/>
</dbReference>
<dbReference type="Proteomes" id="UP000003250">
    <property type="component" value="Unassembled WGS sequence"/>
</dbReference>
<evidence type="ECO:0000256" key="2">
    <source>
        <dbReference type="SAM" id="Coils"/>
    </source>
</evidence>
<gene>
    <name evidence="4" type="ORF">MAXJ12_08619</name>
</gene>